<proteinExistence type="predicted"/>
<evidence type="ECO:0000256" key="4">
    <source>
        <dbReference type="ARBA" id="ARBA00022801"/>
    </source>
</evidence>
<evidence type="ECO:0000256" key="6">
    <source>
        <dbReference type="ARBA" id="ARBA00023180"/>
    </source>
</evidence>
<keyword evidence="6" id="KW-0325">Glycoprotein</keyword>
<dbReference type="GO" id="GO:0004519">
    <property type="term" value="F:endonuclease activity"/>
    <property type="evidence" value="ECO:0007669"/>
    <property type="project" value="UniProtKB-KW"/>
</dbReference>
<protein>
    <submittedName>
        <fullName evidence="7">S1/P1 nuclease</fullName>
    </submittedName>
</protein>
<accession>A0A4V2F0S5</accession>
<dbReference type="Gene3D" id="1.10.575.10">
    <property type="entry name" value="P1 Nuclease"/>
    <property type="match status" value="1"/>
</dbReference>
<dbReference type="OrthoDB" id="267579at2"/>
<keyword evidence="3" id="KW-0255">Endonuclease</keyword>
<dbReference type="PANTHER" id="PTHR33146:SF26">
    <property type="entry name" value="ENDONUCLEASE 4"/>
    <property type="match status" value="1"/>
</dbReference>
<dbReference type="InterPro" id="IPR003154">
    <property type="entry name" value="S1/P1nuclease"/>
</dbReference>
<gene>
    <name evidence="7" type="ORF">EV199_3052</name>
</gene>
<keyword evidence="8" id="KW-1185">Reference proteome</keyword>
<evidence type="ECO:0000256" key="3">
    <source>
        <dbReference type="ARBA" id="ARBA00022759"/>
    </source>
</evidence>
<comment type="caution">
    <text evidence="7">The sequence shown here is derived from an EMBL/GenBank/DDBJ whole genome shotgun (WGS) entry which is preliminary data.</text>
</comment>
<evidence type="ECO:0000256" key="1">
    <source>
        <dbReference type="ARBA" id="ARBA00022722"/>
    </source>
</evidence>
<dbReference type="GO" id="GO:0046872">
    <property type="term" value="F:metal ion binding"/>
    <property type="evidence" value="ECO:0007669"/>
    <property type="project" value="UniProtKB-KW"/>
</dbReference>
<dbReference type="SUPFAM" id="SSF48537">
    <property type="entry name" value="Phospholipase C/P1 nuclease"/>
    <property type="match status" value="1"/>
</dbReference>
<sequence>MKTMRKLLLAAILFYIPLHSMAWGVLGHRIVAEIANSYLTNKARKQIQRILGNESMAITSNWPDFIKSDTSFNYLSPWHYINLREGLTEAAIELHLKQDTTVNAYTKIGWLTEQLRVKELSADKKLMYLRLLVHLVGDVHQPMHVGRFEDLGGNRIRVQWFNSPTNLHVIWDEKLIDFQQLSYTEYVKAINHTTREQRKAWQAEPTSRWIIDSYNIAQKLYAGITTPDQKLSYRYNFDHVQTLNDQLLKGGVHLAGLLNQIFG</sequence>
<dbReference type="GO" id="GO:0016788">
    <property type="term" value="F:hydrolase activity, acting on ester bonds"/>
    <property type="evidence" value="ECO:0007669"/>
    <property type="project" value="InterPro"/>
</dbReference>
<dbReference type="PANTHER" id="PTHR33146">
    <property type="entry name" value="ENDONUCLEASE 4"/>
    <property type="match status" value="1"/>
</dbReference>
<evidence type="ECO:0000313" key="8">
    <source>
        <dbReference type="Proteomes" id="UP000293874"/>
    </source>
</evidence>
<dbReference type="Pfam" id="PF02265">
    <property type="entry name" value="S1-P1_nuclease"/>
    <property type="match status" value="1"/>
</dbReference>
<dbReference type="GO" id="GO:0003676">
    <property type="term" value="F:nucleic acid binding"/>
    <property type="evidence" value="ECO:0007669"/>
    <property type="project" value="InterPro"/>
</dbReference>
<keyword evidence="2" id="KW-0479">Metal-binding</keyword>
<dbReference type="RefSeq" id="WP_130541685.1">
    <property type="nucleotide sequence ID" value="NZ_CP042431.1"/>
</dbReference>
<name>A0A4V2F0S5_9BACT</name>
<dbReference type="GO" id="GO:0006308">
    <property type="term" value="P:DNA catabolic process"/>
    <property type="evidence" value="ECO:0007669"/>
    <property type="project" value="InterPro"/>
</dbReference>
<evidence type="ECO:0000256" key="2">
    <source>
        <dbReference type="ARBA" id="ARBA00022723"/>
    </source>
</evidence>
<dbReference type="CDD" id="cd11010">
    <property type="entry name" value="S1-P1_nuclease"/>
    <property type="match status" value="1"/>
</dbReference>
<dbReference type="InterPro" id="IPR008947">
    <property type="entry name" value="PLipase_C/P1_nuclease_dom_sf"/>
</dbReference>
<keyword evidence="1" id="KW-0540">Nuclease</keyword>
<dbReference type="Proteomes" id="UP000293874">
    <property type="component" value="Unassembled WGS sequence"/>
</dbReference>
<evidence type="ECO:0000256" key="5">
    <source>
        <dbReference type="ARBA" id="ARBA00023157"/>
    </source>
</evidence>
<dbReference type="AlphaFoldDB" id="A0A4V2F0S5"/>
<evidence type="ECO:0000313" key="7">
    <source>
        <dbReference type="EMBL" id="RZS71151.1"/>
    </source>
</evidence>
<reference evidence="7 8" key="1">
    <citation type="submission" date="2019-02" db="EMBL/GenBank/DDBJ databases">
        <title>Genomic Encyclopedia of Type Strains, Phase IV (KMG-IV): sequencing the most valuable type-strain genomes for metagenomic binning, comparative biology and taxonomic classification.</title>
        <authorList>
            <person name="Goeker M."/>
        </authorList>
    </citation>
    <scope>NUCLEOTIDE SEQUENCE [LARGE SCALE GENOMIC DNA]</scope>
    <source>
        <strain evidence="7 8">DSM 18116</strain>
    </source>
</reference>
<organism evidence="7 8">
    <name type="scientific">Pseudobacter ginsenosidimutans</name>
    <dbReference type="NCBI Taxonomy" id="661488"/>
    <lineage>
        <taxon>Bacteria</taxon>
        <taxon>Pseudomonadati</taxon>
        <taxon>Bacteroidota</taxon>
        <taxon>Chitinophagia</taxon>
        <taxon>Chitinophagales</taxon>
        <taxon>Chitinophagaceae</taxon>
        <taxon>Pseudobacter</taxon>
    </lineage>
</organism>
<keyword evidence="5" id="KW-1015">Disulfide bond</keyword>
<keyword evidence="4" id="KW-0378">Hydrolase</keyword>
<dbReference type="EMBL" id="SGXA01000002">
    <property type="protein sequence ID" value="RZS71151.1"/>
    <property type="molecule type" value="Genomic_DNA"/>
</dbReference>